<proteinExistence type="predicted"/>
<evidence type="ECO:0000313" key="3">
    <source>
        <dbReference type="WBParaSite" id="HDID_0000568101-mRNA-1"/>
    </source>
</evidence>
<sequence length="81" mass="9165">MVARFVCIRGRLQTFILLPLLLRAGYCSVWLNNLNEILDTSLLPAHLYRISGSDVFGKDRLDNNDVLHKIRILGVTNSDVP</sequence>
<reference evidence="1 2" key="2">
    <citation type="submission" date="2018-11" db="EMBL/GenBank/DDBJ databases">
        <authorList>
            <consortium name="Pathogen Informatics"/>
        </authorList>
    </citation>
    <scope>NUCLEOTIDE SEQUENCE [LARGE SCALE GENOMIC DNA]</scope>
</reference>
<reference evidence="3" key="1">
    <citation type="submission" date="2017-02" db="UniProtKB">
        <authorList>
            <consortium name="WormBaseParasite"/>
        </authorList>
    </citation>
    <scope>IDENTIFICATION</scope>
</reference>
<dbReference type="AlphaFoldDB" id="A0A0R3SL66"/>
<organism evidence="3">
    <name type="scientific">Hymenolepis diminuta</name>
    <name type="common">Rat tapeworm</name>
    <dbReference type="NCBI Taxonomy" id="6216"/>
    <lineage>
        <taxon>Eukaryota</taxon>
        <taxon>Metazoa</taxon>
        <taxon>Spiralia</taxon>
        <taxon>Lophotrochozoa</taxon>
        <taxon>Platyhelminthes</taxon>
        <taxon>Cestoda</taxon>
        <taxon>Eucestoda</taxon>
        <taxon>Cyclophyllidea</taxon>
        <taxon>Hymenolepididae</taxon>
        <taxon>Hymenolepis</taxon>
    </lineage>
</organism>
<dbReference type="Proteomes" id="UP000274504">
    <property type="component" value="Unassembled WGS sequence"/>
</dbReference>
<evidence type="ECO:0000313" key="1">
    <source>
        <dbReference type="EMBL" id="VDL57997.1"/>
    </source>
</evidence>
<name>A0A0R3SL66_HYMDI</name>
<gene>
    <name evidence="1" type="ORF">HDID_LOCUS5679</name>
</gene>
<protein>
    <submittedName>
        <fullName evidence="3">Recep_L_domain domain-containing protein</fullName>
    </submittedName>
</protein>
<dbReference type="EMBL" id="UYSG01003196">
    <property type="protein sequence ID" value="VDL57997.1"/>
    <property type="molecule type" value="Genomic_DNA"/>
</dbReference>
<dbReference type="WBParaSite" id="HDID_0000568101-mRNA-1">
    <property type="protein sequence ID" value="HDID_0000568101-mRNA-1"/>
    <property type="gene ID" value="HDID_0000568101"/>
</dbReference>
<evidence type="ECO:0000313" key="2">
    <source>
        <dbReference type="Proteomes" id="UP000274504"/>
    </source>
</evidence>
<accession>A0A0R3SL66</accession>